<evidence type="ECO:0000313" key="2">
    <source>
        <dbReference type="Proteomes" id="UP000828048"/>
    </source>
</evidence>
<keyword evidence="2" id="KW-1185">Reference proteome</keyword>
<comment type="caution">
    <text evidence="1">The sequence shown here is derived from an EMBL/GenBank/DDBJ whole genome shotgun (WGS) entry which is preliminary data.</text>
</comment>
<gene>
    <name evidence="1" type="ORF">Vadar_026090</name>
</gene>
<proteinExistence type="predicted"/>
<protein>
    <submittedName>
        <fullName evidence="1">Uncharacterized protein</fullName>
    </submittedName>
</protein>
<organism evidence="1 2">
    <name type="scientific">Vaccinium darrowii</name>
    <dbReference type="NCBI Taxonomy" id="229202"/>
    <lineage>
        <taxon>Eukaryota</taxon>
        <taxon>Viridiplantae</taxon>
        <taxon>Streptophyta</taxon>
        <taxon>Embryophyta</taxon>
        <taxon>Tracheophyta</taxon>
        <taxon>Spermatophyta</taxon>
        <taxon>Magnoliopsida</taxon>
        <taxon>eudicotyledons</taxon>
        <taxon>Gunneridae</taxon>
        <taxon>Pentapetalae</taxon>
        <taxon>asterids</taxon>
        <taxon>Ericales</taxon>
        <taxon>Ericaceae</taxon>
        <taxon>Vaccinioideae</taxon>
        <taxon>Vaccinieae</taxon>
        <taxon>Vaccinium</taxon>
    </lineage>
</organism>
<dbReference type="EMBL" id="CM037151">
    <property type="protein sequence ID" value="KAH7844251.1"/>
    <property type="molecule type" value="Genomic_DNA"/>
</dbReference>
<sequence length="628" mass="70537">MKHWSTLLFSILILSDTFIRRNLAESVSPEEAKQLRDEVRGMFYHAFHGYMEHAFPLDELKPLSCEGEDTLGGYALTLIDSLDMLALLGDRERFTESVEWIGKNLRFDINKTVSVFETTIRILGGLLSAHLIASDYSTGMKIPTYDDELLHLAEDLARRLLPAFDTPTGIPFGSVNLLHGVDENESKVTSTAGGGTLTLEFGVLSRLTNYSIYEQVTKNAVRGLWARRSKINLVGAHIDVFTGEWTQKDAGIGTSIDSFYEYLLKAYLLFGDEECLFIFQEAYEAAMRYLYTDPWYVEVNMNSAALVWPLFNSLQAFWPGLQVLVGDIDPAIRTHAAFFSVWKRYGFTPEGFNLATLSVQHGQKSYPLRPELIESTYWLYKATRDPRYLDAGRDMVASLQYGARCMCGYCHISDVEFHKQEDHMESFFLAETVKYLWLLFDLAAGPDNLVENGPYKYVFSTEGHLLPATPQISLVQEHCSYFGAYCRSNHSRQKSYTSNISMDSHESNSSTLCRGSVFTSFASDWSSQKSTHVSGFIKGVCPGLTHGQKFGISYVASPTHDNGPSNERETTIVQNHKVVVVASPPPQYSEEVQNDRDTKDEQSSKGGSKESPTSKSGDALSVDQTFER</sequence>
<name>A0ACB7XT63_9ERIC</name>
<dbReference type="Proteomes" id="UP000828048">
    <property type="component" value="Chromosome 1"/>
</dbReference>
<evidence type="ECO:0000313" key="1">
    <source>
        <dbReference type="EMBL" id="KAH7844251.1"/>
    </source>
</evidence>
<reference evidence="1 2" key="1">
    <citation type="journal article" date="2021" name="Hortic Res">
        <title>High-quality reference genome and annotation aids understanding of berry development for evergreen blueberry (Vaccinium darrowii).</title>
        <authorList>
            <person name="Yu J."/>
            <person name="Hulse-Kemp A.M."/>
            <person name="Babiker E."/>
            <person name="Staton M."/>
        </authorList>
    </citation>
    <scope>NUCLEOTIDE SEQUENCE [LARGE SCALE GENOMIC DNA]</scope>
    <source>
        <strain evidence="2">cv. NJ 8807/NJ 8810</strain>
        <tissue evidence="1">Young leaf</tissue>
    </source>
</reference>
<accession>A0ACB7XT63</accession>